<dbReference type="AlphaFoldDB" id="A0A060HM52"/>
<dbReference type="KEGG" id="nvn:NVIE_004610"/>
<name>A0A060HM52_9ARCH</name>
<reference evidence="1 2" key="1">
    <citation type="journal article" date="2014" name="Int. J. Syst. Evol. Microbiol.">
        <title>Nitrososphaera viennensis gen. nov., sp. nov., an aerobic and mesophilic, ammonia-oxidizing archaeon from soil and a member of the archaeal phylum Thaumarchaeota.</title>
        <authorList>
            <person name="Stieglmeier M."/>
            <person name="Klingl A."/>
            <person name="Alves R.J."/>
            <person name="Rittmann S.K."/>
            <person name="Melcher M."/>
            <person name="Leisch N."/>
            <person name="Schleper C."/>
        </authorList>
    </citation>
    <scope>NUCLEOTIDE SEQUENCE [LARGE SCALE GENOMIC DNA]</scope>
    <source>
        <strain evidence="1">EN76</strain>
    </source>
</reference>
<organism evidence="1 2">
    <name type="scientific">Nitrososphaera viennensis EN76</name>
    <dbReference type="NCBI Taxonomy" id="926571"/>
    <lineage>
        <taxon>Archaea</taxon>
        <taxon>Nitrososphaerota</taxon>
        <taxon>Nitrososphaeria</taxon>
        <taxon>Nitrososphaerales</taxon>
        <taxon>Nitrososphaeraceae</taxon>
        <taxon>Nitrososphaera</taxon>
    </lineage>
</organism>
<dbReference type="GeneID" id="74945722"/>
<protein>
    <submittedName>
        <fullName evidence="1">Uncharacterized protein family UPF0201</fullName>
    </submittedName>
</protein>
<dbReference type="SUPFAM" id="SSF55282">
    <property type="entry name" value="RL5-like"/>
    <property type="match status" value="1"/>
</dbReference>
<gene>
    <name evidence="1" type="ORF">NVIE_004610</name>
</gene>
<dbReference type="Pfam" id="PF01877">
    <property type="entry name" value="RNA_binding"/>
    <property type="match status" value="1"/>
</dbReference>
<proteinExistence type="predicted"/>
<dbReference type="PANTHER" id="PTHR38816">
    <property type="entry name" value="EXOSOME SUBUNIT, DUF54 FAMILY-RELATED"/>
    <property type="match status" value="1"/>
</dbReference>
<accession>A0A060HM52</accession>
<dbReference type="InterPro" id="IPR022803">
    <property type="entry name" value="Ribosomal_uL5_dom_sf"/>
</dbReference>
<dbReference type="PANTHER" id="PTHR38816:SF1">
    <property type="entry name" value="EXOSOME SUBUNIT"/>
    <property type="match status" value="1"/>
</dbReference>
<evidence type="ECO:0000313" key="1">
    <source>
        <dbReference type="EMBL" id="AIC14656.1"/>
    </source>
</evidence>
<sequence length="149" mass="16510">MSEEDAVKFSSAEVQLVLHATEDHDKVLAAVEKALSVPAASFEGEQSEGHYGNIIMLLGAMIPGKEAGALATRIISALNRIDRQELADHIEEYSDEKGNLYLRLDKQRLCQGKVSLAESDAVRIKFKPVHRYKPSSRLQSYRGLLTSIE</sequence>
<dbReference type="OrthoDB" id="10874at2157"/>
<dbReference type="STRING" id="926571.NVIE_004610"/>
<dbReference type="RefSeq" id="WP_075053825.1">
    <property type="nucleotide sequence ID" value="NZ_CP007536.1"/>
</dbReference>
<keyword evidence="2" id="KW-1185">Reference proteome</keyword>
<dbReference type="Gene3D" id="3.30.1440.10">
    <property type="match status" value="1"/>
</dbReference>
<dbReference type="HOGENOM" id="CLU_131306_1_1_2"/>
<dbReference type="Proteomes" id="UP000027093">
    <property type="component" value="Chromosome"/>
</dbReference>
<dbReference type="InterPro" id="IPR002739">
    <property type="entry name" value="PAB1135-like"/>
</dbReference>
<evidence type="ECO:0000313" key="2">
    <source>
        <dbReference type="Proteomes" id="UP000027093"/>
    </source>
</evidence>
<dbReference type="EMBL" id="CP007536">
    <property type="protein sequence ID" value="AIC14656.1"/>
    <property type="molecule type" value="Genomic_DNA"/>
</dbReference>